<dbReference type="EMBL" id="JAYFUL010000001">
    <property type="protein sequence ID" value="MEA5256244.1"/>
    <property type="molecule type" value="Genomic_DNA"/>
</dbReference>
<gene>
    <name evidence="2" type="ORF">VB264_00510</name>
</gene>
<feature type="chain" id="PRO_5046275622" description="Capsule assembly protein Wzi" evidence="1">
    <location>
        <begin position="23"/>
        <end position="581"/>
    </location>
</feature>
<dbReference type="Gene3D" id="2.40.160.130">
    <property type="entry name" value="Capsule assembly protein Wzi"/>
    <property type="match status" value="1"/>
</dbReference>
<dbReference type="Pfam" id="PF14052">
    <property type="entry name" value="Caps_assemb_Wzi"/>
    <property type="match status" value="1"/>
</dbReference>
<evidence type="ECO:0000313" key="3">
    <source>
        <dbReference type="Proteomes" id="UP001304671"/>
    </source>
</evidence>
<dbReference type="InterPro" id="IPR026950">
    <property type="entry name" value="Caps_assemb_Wzi"/>
</dbReference>
<proteinExistence type="predicted"/>
<keyword evidence="1" id="KW-0732">Signal</keyword>
<sequence length="581" mass="67161">MYQKLRFFTLLVCSFASIYTQAQSVFVPLNQDYYHLIDRYEIKRGKFSEGFHTTIKPYTRKGVVQLVDSIWASNSMILSDRDRFNLQYLENDSWEWKNNDTTGNSKKPFWKIFYQKKADAYSNSDDILDLHVSPVLNLEYGAVSGGTQNSTSLNTRGIEIRGMINRKVGFYTFISENQAYIPDYVKTFVDSYNQNEFRQADLRLPGMPGEGLTKAFKNNPYGADFFAARAYITFQATKNIQLQFGHDKNFIGNGFRSMLLSDNAAPNLFLKINTHIGKFQYQNLFTQLVYTGLQPNSQIFPKKYMAMHHLSLNISNNLNIGISESIIFQRDSTNGDRFDLNYLNPVIFYRSVESFQGSGDNALIGLDFKWNFAQRFSIYGQLMLDEFIAKEIFKSSGYWANKYAFQAGAKYIDVFGISNLDFQTEVNAARPYTYSHSDGSNYTQYNQALAHPLGANFVEWSNIIRWQPAKKLNIVATIIYAKFGEDRTPTENWGGNIQKSYDTRSRKVLYGDDYGNFIGQGRSANTMIYDVRASYQFKHNFFIDLHLLSRNYKSGNPLLDYTNTIQSFGIRWNLPYRQMLF</sequence>
<dbReference type="Proteomes" id="UP001304671">
    <property type="component" value="Unassembled WGS sequence"/>
</dbReference>
<feature type="signal peptide" evidence="1">
    <location>
        <begin position="1"/>
        <end position="22"/>
    </location>
</feature>
<name>A0ABU5QHE8_9BACT</name>
<reference evidence="2 3" key="1">
    <citation type="submission" date="2023-12" db="EMBL/GenBank/DDBJ databases">
        <title>Novel species of the genus Arcicella isolated from rivers.</title>
        <authorList>
            <person name="Lu H."/>
        </authorList>
    </citation>
    <scope>NUCLEOTIDE SEQUENCE [LARGE SCALE GENOMIC DNA]</scope>
    <source>
        <strain evidence="2 3">LMG 21963</strain>
    </source>
</reference>
<protein>
    <recommendedName>
        <fullName evidence="4">Capsule assembly protein Wzi</fullName>
    </recommendedName>
</protein>
<evidence type="ECO:0000256" key="1">
    <source>
        <dbReference type="SAM" id="SignalP"/>
    </source>
</evidence>
<dbReference type="InterPro" id="IPR038636">
    <property type="entry name" value="Wzi_sf"/>
</dbReference>
<evidence type="ECO:0008006" key="4">
    <source>
        <dbReference type="Google" id="ProtNLM"/>
    </source>
</evidence>
<evidence type="ECO:0000313" key="2">
    <source>
        <dbReference type="EMBL" id="MEA5256244.1"/>
    </source>
</evidence>
<dbReference type="RefSeq" id="WP_309914116.1">
    <property type="nucleotide sequence ID" value="NZ_JAYFUL010000001.1"/>
</dbReference>
<keyword evidence="3" id="KW-1185">Reference proteome</keyword>
<organism evidence="2 3">
    <name type="scientific">Arcicella aquatica</name>
    <dbReference type="NCBI Taxonomy" id="217141"/>
    <lineage>
        <taxon>Bacteria</taxon>
        <taxon>Pseudomonadati</taxon>
        <taxon>Bacteroidota</taxon>
        <taxon>Cytophagia</taxon>
        <taxon>Cytophagales</taxon>
        <taxon>Flectobacillaceae</taxon>
        <taxon>Arcicella</taxon>
    </lineage>
</organism>
<comment type="caution">
    <text evidence="2">The sequence shown here is derived from an EMBL/GenBank/DDBJ whole genome shotgun (WGS) entry which is preliminary data.</text>
</comment>
<accession>A0ABU5QHE8</accession>